<dbReference type="SUPFAM" id="SSF52540">
    <property type="entry name" value="P-loop containing nucleoside triphosphate hydrolases"/>
    <property type="match status" value="2"/>
</dbReference>
<reference evidence="8" key="1">
    <citation type="submission" date="2023-02" db="EMBL/GenBank/DDBJ databases">
        <title>Genome of toxic invasive species Heracleum sosnowskyi carries increased number of genes despite the absence of recent whole-genome duplications.</title>
        <authorList>
            <person name="Schelkunov M."/>
            <person name="Shtratnikova V."/>
            <person name="Makarenko M."/>
            <person name="Klepikova A."/>
            <person name="Omelchenko D."/>
            <person name="Novikova G."/>
            <person name="Obukhova E."/>
            <person name="Bogdanov V."/>
            <person name="Penin A."/>
            <person name="Logacheva M."/>
        </authorList>
    </citation>
    <scope>NUCLEOTIDE SEQUENCE</scope>
    <source>
        <strain evidence="8">Hsosn_3</strain>
        <tissue evidence="8">Leaf</tissue>
    </source>
</reference>
<proteinExistence type="inferred from homology"/>
<evidence type="ECO:0000259" key="6">
    <source>
        <dbReference type="PROSITE" id="PS51126"/>
    </source>
</evidence>
<dbReference type="SMART" id="SM00015">
    <property type="entry name" value="IQ"/>
    <property type="match status" value="5"/>
</dbReference>
<dbReference type="AlphaFoldDB" id="A0AAD8MTJ0"/>
<dbReference type="PROSITE" id="PS51456">
    <property type="entry name" value="MYOSIN_MOTOR"/>
    <property type="match status" value="1"/>
</dbReference>
<dbReference type="Gene3D" id="3.30.70.1590">
    <property type="match status" value="1"/>
</dbReference>
<keyword evidence="4" id="KW-0009">Actin-binding</keyword>
<dbReference type="Gene3D" id="1.20.5.190">
    <property type="match status" value="3"/>
</dbReference>
<evidence type="ECO:0000256" key="3">
    <source>
        <dbReference type="ARBA" id="ARBA00023054"/>
    </source>
</evidence>
<feature type="domain" description="Myosin motor" evidence="7">
    <location>
        <begin position="1"/>
        <end position="28"/>
    </location>
</feature>
<protein>
    <submittedName>
        <fullName evidence="8">Uncharacterized protein</fullName>
    </submittedName>
</protein>
<sequence>MGLTGYQIGKTKVFLRAGQMAELDARRTEVLGDAAKIIQRQIRTYIARKEFISLRKASVQLQSCWRGLSACKLYAQLRREAAALRIQKNFRSHVSRTSYVAVQKAAVSLQAGLRVMKACGEFIYRRQSKAAIAIQAYYRYHRAYSYYKSLQKAAIVTQCGWSQRVARKELQSLKMKSVWRNLHGDCSWKNVQGLRWKRQKHKKSQNWRKLYVHCKYKWKKQSLKQFKSSRQREKLLKKLFVIKETPVIVQDTEKIDALTAEVESLKVLLLSERQSAEEIRKAGTNAEVQNAELVQKLEDADRKVDQLQTSVQRLEEKLSNFESENQPRTTIIQRNQQNGTVPNGETKLSLNPHEMTPAKSNSREPELEETPQKSLNEKQHCISQDIGFSGGKLISACVLLIYKCLLHWRSFEVERTSVFDCIIQTIASSVEPVEVPDNNDVLAYWLCNTSMLLTLLQHTLKASGAASLTPQRRRSSSASLFGRMSQGLQGSPQRAGLPFLNGRVLGRLDDLRQVEAKYPALLFKQLTAFLEKIYGMIRDNLKKEISPLLGFCKQAPRTSRGNLVKGRASANAVAQQALIAHWKSIVKSLNNYLQTMKANYVCSSHIKIFCSTCSCYSTVSFCDRCCSFSKGEYVKTGLAELEQWCCYANEDYAGTAWDGLKHIRQAVGTHSVSSDVISNMRVLMTEDSNNAVSSLFLLDDDSSIPFSVDDISKSMQQVDLADIEPPPLIRENSGFVFLHQVIKSHSLRMMIKTFYTLNLFRDPAVGNLHISLDSSSRRTKTFGMKQERNTRHHLQLLNMVGCKACSKKMMNNSTCQMLENGSNAKPTEDMTFVDNSDCKRFPEEQNSTIPLQSSNFQISSGYKRSSSIMKLAVCASLPMDNLLMIESGYIIFDAMTCSVDVSDSETKVDEAVDEGNVVEKDGVEVKVEGASSEVSNEKSELKVDENVSVKGVNVSIVPARTLSREDEYLECDEIDDVEGNDEKKVLMVRVQVRLIQRRD</sequence>
<keyword evidence="4" id="KW-0505">Motor protein</keyword>
<evidence type="ECO:0000256" key="5">
    <source>
        <dbReference type="SAM" id="MobiDB-lite"/>
    </source>
</evidence>
<dbReference type="PANTHER" id="PTHR16027:SF11">
    <property type="entry name" value="DILUTE DOMAIN-CONTAINING PROTEIN"/>
    <property type="match status" value="1"/>
</dbReference>
<comment type="similarity">
    <text evidence="4">Belongs to the TRAFAC class myosin-kinesin ATPase superfamily. Myosin family.</text>
</comment>
<dbReference type="PROSITE" id="PS50096">
    <property type="entry name" value="IQ"/>
    <property type="match status" value="4"/>
</dbReference>
<keyword evidence="9" id="KW-1185">Reference proteome</keyword>
<dbReference type="EMBL" id="JAUIZM010000005">
    <property type="protein sequence ID" value="KAK1384559.1"/>
    <property type="molecule type" value="Genomic_DNA"/>
</dbReference>
<reference evidence="8" key="2">
    <citation type="submission" date="2023-05" db="EMBL/GenBank/DDBJ databases">
        <authorList>
            <person name="Schelkunov M.I."/>
        </authorList>
    </citation>
    <scope>NUCLEOTIDE SEQUENCE</scope>
    <source>
        <strain evidence="8">Hsosn_3</strain>
        <tissue evidence="8">Leaf</tissue>
    </source>
</reference>
<accession>A0AAD8MTJ0</accession>
<dbReference type="InterPro" id="IPR027417">
    <property type="entry name" value="P-loop_NTPase"/>
</dbReference>
<dbReference type="InterPro" id="IPR000048">
    <property type="entry name" value="IQ_motif_EF-hand-BS"/>
</dbReference>
<dbReference type="InterPro" id="IPR002710">
    <property type="entry name" value="Dilute_dom"/>
</dbReference>
<comment type="caution">
    <text evidence="4">Lacks conserved residue(s) required for the propagation of feature annotation.</text>
</comment>
<dbReference type="PROSITE" id="PS51126">
    <property type="entry name" value="DILUTE"/>
    <property type="match status" value="1"/>
</dbReference>
<dbReference type="Proteomes" id="UP001237642">
    <property type="component" value="Unassembled WGS sequence"/>
</dbReference>
<dbReference type="Pfam" id="PF01843">
    <property type="entry name" value="DIL"/>
    <property type="match status" value="1"/>
</dbReference>
<gene>
    <name evidence="8" type="ORF">POM88_022294</name>
</gene>
<keyword evidence="2" id="KW-0112">Calmodulin-binding</keyword>
<dbReference type="GO" id="GO:0003774">
    <property type="term" value="F:cytoskeletal motor activity"/>
    <property type="evidence" value="ECO:0007669"/>
    <property type="project" value="InterPro"/>
</dbReference>
<dbReference type="GO" id="GO:0030048">
    <property type="term" value="P:actin filament-based movement"/>
    <property type="evidence" value="ECO:0007669"/>
    <property type="project" value="UniProtKB-ARBA"/>
</dbReference>
<feature type="domain" description="Dilute" evidence="6">
    <location>
        <begin position="420"/>
        <end position="731"/>
    </location>
</feature>
<evidence type="ECO:0000256" key="1">
    <source>
        <dbReference type="ARBA" id="ARBA00022737"/>
    </source>
</evidence>
<name>A0AAD8MTJ0_9APIA</name>
<dbReference type="GO" id="GO:0016459">
    <property type="term" value="C:myosin complex"/>
    <property type="evidence" value="ECO:0007669"/>
    <property type="project" value="UniProtKB-KW"/>
</dbReference>
<dbReference type="GO" id="GO:0005524">
    <property type="term" value="F:ATP binding"/>
    <property type="evidence" value="ECO:0007669"/>
    <property type="project" value="InterPro"/>
</dbReference>
<dbReference type="InterPro" id="IPR052072">
    <property type="entry name" value="Vascular_dev_regulator"/>
</dbReference>
<dbReference type="Pfam" id="PF00612">
    <property type="entry name" value="IQ"/>
    <property type="match status" value="2"/>
</dbReference>
<evidence type="ECO:0000313" key="8">
    <source>
        <dbReference type="EMBL" id="KAK1384559.1"/>
    </source>
</evidence>
<dbReference type="GO" id="GO:0005516">
    <property type="term" value="F:calmodulin binding"/>
    <property type="evidence" value="ECO:0007669"/>
    <property type="project" value="UniProtKB-KW"/>
</dbReference>
<evidence type="ECO:0000313" key="9">
    <source>
        <dbReference type="Proteomes" id="UP001237642"/>
    </source>
</evidence>
<keyword evidence="3" id="KW-0175">Coiled coil</keyword>
<evidence type="ECO:0000259" key="7">
    <source>
        <dbReference type="PROSITE" id="PS51456"/>
    </source>
</evidence>
<evidence type="ECO:0000256" key="4">
    <source>
        <dbReference type="PROSITE-ProRule" id="PRU00782"/>
    </source>
</evidence>
<keyword evidence="1" id="KW-0677">Repeat</keyword>
<dbReference type="PANTHER" id="PTHR16027">
    <property type="entry name" value="DILUTE DOMAIN-CONTAINING PROTEIN YPR089W"/>
    <property type="match status" value="1"/>
</dbReference>
<feature type="region of interest" description="Disordered" evidence="5">
    <location>
        <begin position="319"/>
        <end position="375"/>
    </location>
</feature>
<keyword evidence="4" id="KW-0518">Myosin</keyword>
<dbReference type="FunFam" id="1.20.5.190:FF:000001">
    <property type="entry name" value="unconventional myosin-Va"/>
    <property type="match status" value="1"/>
</dbReference>
<feature type="compositionally biased region" description="Polar residues" evidence="5">
    <location>
        <begin position="320"/>
        <end position="349"/>
    </location>
</feature>
<comment type="caution">
    <text evidence="8">The sequence shown here is derived from an EMBL/GenBank/DDBJ whole genome shotgun (WGS) entry which is preliminary data.</text>
</comment>
<evidence type="ECO:0000256" key="2">
    <source>
        <dbReference type="ARBA" id="ARBA00022860"/>
    </source>
</evidence>
<dbReference type="GO" id="GO:0003779">
    <property type="term" value="F:actin binding"/>
    <property type="evidence" value="ECO:0007669"/>
    <property type="project" value="UniProtKB-KW"/>
</dbReference>
<organism evidence="8 9">
    <name type="scientific">Heracleum sosnowskyi</name>
    <dbReference type="NCBI Taxonomy" id="360622"/>
    <lineage>
        <taxon>Eukaryota</taxon>
        <taxon>Viridiplantae</taxon>
        <taxon>Streptophyta</taxon>
        <taxon>Embryophyta</taxon>
        <taxon>Tracheophyta</taxon>
        <taxon>Spermatophyta</taxon>
        <taxon>Magnoliopsida</taxon>
        <taxon>eudicotyledons</taxon>
        <taxon>Gunneridae</taxon>
        <taxon>Pentapetalae</taxon>
        <taxon>asterids</taxon>
        <taxon>campanulids</taxon>
        <taxon>Apiales</taxon>
        <taxon>Apiaceae</taxon>
        <taxon>Apioideae</taxon>
        <taxon>apioid superclade</taxon>
        <taxon>Tordylieae</taxon>
        <taxon>Tordyliinae</taxon>
        <taxon>Heracleum</taxon>
    </lineage>
</organism>
<dbReference type="InterPro" id="IPR001609">
    <property type="entry name" value="Myosin_head_motor_dom-like"/>
</dbReference>